<reference evidence="1" key="1">
    <citation type="journal article" date="2014" name="Front. Microbiol.">
        <title>High frequency of phylogenetically diverse reductive dehalogenase-homologous genes in deep subseafloor sedimentary metagenomes.</title>
        <authorList>
            <person name="Kawai M."/>
            <person name="Futagami T."/>
            <person name="Toyoda A."/>
            <person name="Takaki Y."/>
            <person name="Nishi S."/>
            <person name="Hori S."/>
            <person name="Arai W."/>
            <person name="Tsubouchi T."/>
            <person name="Morono Y."/>
            <person name="Uchiyama I."/>
            <person name="Ito T."/>
            <person name="Fujiyama A."/>
            <person name="Inagaki F."/>
            <person name="Takami H."/>
        </authorList>
    </citation>
    <scope>NUCLEOTIDE SEQUENCE</scope>
    <source>
        <strain evidence="1">Expedition CK06-06</strain>
    </source>
</reference>
<dbReference type="EMBL" id="BARV01022275">
    <property type="protein sequence ID" value="GAI18989.1"/>
    <property type="molecule type" value="Genomic_DNA"/>
</dbReference>
<gene>
    <name evidence="1" type="ORF">S06H3_36740</name>
</gene>
<proteinExistence type="predicted"/>
<dbReference type="AlphaFoldDB" id="X1NJZ4"/>
<comment type="caution">
    <text evidence="1">The sequence shown here is derived from an EMBL/GenBank/DDBJ whole genome shotgun (WGS) entry which is preliminary data.</text>
</comment>
<protein>
    <submittedName>
        <fullName evidence="1">Uncharacterized protein</fullName>
    </submittedName>
</protein>
<name>X1NJZ4_9ZZZZ</name>
<evidence type="ECO:0000313" key="1">
    <source>
        <dbReference type="EMBL" id="GAI18989.1"/>
    </source>
</evidence>
<feature type="non-terminal residue" evidence="1">
    <location>
        <position position="71"/>
    </location>
</feature>
<sequence length="71" mass="8274">MQALLERISTKSDVLPATYEPTEPSSAFMGLWSQVETQEWRTSMLEQIEGEILALYAEIREYDHYNNCKQC</sequence>
<organism evidence="1">
    <name type="scientific">marine sediment metagenome</name>
    <dbReference type="NCBI Taxonomy" id="412755"/>
    <lineage>
        <taxon>unclassified sequences</taxon>
        <taxon>metagenomes</taxon>
        <taxon>ecological metagenomes</taxon>
    </lineage>
</organism>
<accession>X1NJZ4</accession>